<evidence type="ECO:0008006" key="3">
    <source>
        <dbReference type="Google" id="ProtNLM"/>
    </source>
</evidence>
<dbReference type="Proteomes" id="UP000294513">
    <property type="component" value="Unassembled WGS sequence"/>
</dbReference>
<evidence type="ECO:0000313" key="1">
    <source>
        <dbReference type="EMBL" id="TDD93325.1"/>
    </source>
</evidence>
<protein>
    <recommendedName>
        <fullName evidence="3">Helix-turn-helix domain-containing protein</fullName>
    </recommendedName>
</protein>
<comment type="caution">
    <text evidence="1">The sequence shown here is derived from an EMBL/GenBank/DDBJ whole genome shotgun (WGS) entry which is preliminary data.</text>
</comment>
<dbReference type="OrthoDB" id="9996522at2"/>
<keyword evidence="2" id="KW-1185">Reference proteome</keyword>
<reference evidence="1 2" key="1">
    <citation type="submission" date="2019-03" db="EMBL/GenBank/DDBJ databases">
        <title>Draft genome sequences of novel Actinobacteria.</title>
        <authorList>
            <person name="Sahin N."/>
            <person name="Ay H."/>
            <person name="Saygin H."/>
        </authorList>
    </citation>
    <scope>NUCLEOTIDE SEQUENCE [LARGE SCALE GENOMIC DNA]</scope>
    <source>
        <strain evidence="1 2">H3C3</strain>
    </source>
</reference>
<organism evidence="1 2">
    <name type="scientific">Actinomadura rubrisoli</name>
    <dbReference type="NCBI Taxonomy" id="2530368"/>
    <lineage>
        <taxon>Bacteria</taxon>
        <taxon>Bacillati</taxon>
        <taxon>Actinomycetota</taxon>
        <taxon>Actinomycetes</taxon>
        <taxon>Streptosporangiales</taxon>
        <taxon>Thermomonosporaceae</taxon>
        <taxon>Actinomadura</taxon>
    </lineage>
</organism>
<proteinExistence type="predicted"/>
<accession>A0A4R5C382</accession>
<evidence type="ECO:0000313" key="2">
    <source>
        <dbReference type="Proteomes" id="UP000294513"/>
    </source>
</evidence>
<dbReference type="RefSeq" id="WP_131891581.1">
    <property type="nucleotide sequence ID" value="NZ_SMKU01000034.1"/>
</dbReference>
<gene>
    <name evidence="1" type="ORF">E1298_10080</name>
</gene>
<sequence length="89" mass="10313">MRLDPADELSELLDLDQAARLAKATRRTLDRWIAARRLRVYEVHGLTGRYVREDELLEVEHERRSSRNPGRPGARVTFADTLSRLDVLT</sequence>
<name>A0A4R5C382_9ACTN</name>
<dbReference type="AlphaFoldDB" id="A0A4R5C382"/>
<dbReference type="EMBL" id="SMKU01000034">
    <property type="protein sequence ID" value="TDD93325.1"/>
    <property type="molecule type" value="Genomic_DNA"/>
</dbReference>